<dbReference type="PANTHER" id="PTHR46663">
    <property type="entry name" value="DIGUANYLATE CYCLASE DGCT-RELATED"/>
    <property type="match status" value="1"/>
</dbReference>
<dbReference type="SUPFAM" id="SSF55073">
    <property type="entry name" value="Nucleotide cyclase"/>
    <property type="match status" value="1"/>
</dbReference>
<dbReference type="EC" id="2.7.7.65" evidence="5"/>
<gene>
    <name evidence="5" type="ORF">O4H32_09360</name>
</gene>
<evidence type="ECO:0000256" key="1">
    <source>
        <dbReference type="SAM" id="MobiDB-lite"/>
    </source>
</evidence>
<feature type="domain" description="PAS" evidence="2">
    <location>
        <begin position="356"/>
        <end position="405"/>
    </location>
</feature>
<feature type="domain" description="PAC" evidence="3">
    <location>
        <begin position="303"/>
        <end position="355"/>
    </location>
</feature>
<evidence type="ECO:0000259" key="4">
    <source>
        <dbReference type="PROSITE" id="PS50887"/>
    </source>
</evidence>
<dbReference type="NCBIfam" id="TIGR00229">
    <property type="entry name" value="sensory_box"/>
    <property type="match status" value="2"/>
</dbReference>
<dbReference type="Pfam" id="PF08447">
    <property type="entry name" value="PAS_3"/>
    <property type="match status" value="1"/>
</dbReference>
<dbReference type="SMART" id="SM00091">
    <property type="entry name" value="PAS"/>
    <property type="match status" value="3"/>
</dbReference>
<dbReference type="SUPFAM" id="SSF55785">
    <property type="entry name" value="PYP-like sensor domain (PAS domain)"/>
    <property type="match status" value="3"/>
</dbReference>
<dbReference type="PROSITE" id="PS50887">
    <property type="entry name" value="GGDEF"/>
    <property type="match status" value="1"/>
</dbReference>
<comment type="caution">
    <text evidence="5">The sequence shown here is derived from an EMBL/GenBank/DDBJ whole genome shotgun (WGS) entry which is preliminary data.</text>
</comment>
<dbReference type="InterPro" id="IPR001610">
    <property type="entry name" value="PAC"/>
</dbReference>
<evidence type="ECO:0000313" key="5">
    <source>
        <dbReference type="EMBL" id="MCZ4330154.1"/>
    </source>
</evidence>
<dbReference type="Pfam" id="PF13185">
    <property type="entry name" value="GAF_2"/>
    <property type="match status" value="1"/>
</dbReference>
<dbReference type="Pfam" id="PF00989">
    <property type="entry name" value="PAS"/>
    <property type="match status" value="1"/>
</dbReference>
<dbReference type="Pfam" id="PF13426">
    <property type="entry name" value="PAS_9"/>
    <property type="match status" value="1"/>
</dbReference>
<name>A0ABT4M498_9BURK</name>
<dbReference type="InterPro" id="IPR013655">
    <property type="entry name" value="PAS_fold_3"/>
</dbReference>
<dbReference type="InterPro" id="IPR000160">
    <property type="entry name" value="GGDEF_dom"/>
</dbReference>
<keyword evidence="5" id="KW-0548">Nucleotidyltransferase</keyword>
<organism evidence="5 6">
    <name type="scientific">Castellaniella denitrificans</name>
    <dbReference type="NCBI Taxonomy" id="56119"/>
    <lineage>
        <taxon>Bacteria</taxon>
        <taxon>Pseudomonadati</taxon>
        <taxon>Pseudomonadota</taxon>
        <taxon>Betaproteobacteria</taxon>
        <taxon>Burkholderiales</taxon>
        <taxon>Alcaligenaceae</taxon>
        <taxon>Castellaniella</taxon>
    </lineage>
</organism>
<dbReference type="GO" id="GO:0052621">
    <property type="term" value="F:diguanylate cyclase activity"/>
    <property type="evidence" value="ECO:0007669"/>
    <property type="project" value="UniProtKB-EC"/>
</dbReference>
<dbReference type="InterPro" id="IPR003018">
    <property type="entry name" value="GAF"/>
</dbReference>
<dbReference type="CDD" id="cd00130">
    <property type="entry name" value="PAS"/>
    <property type="match status" value="1"/>
</dbReference>
<keyword evidence="6" id="KW-1185">Reference proteome</keyword>
<dbReference type="Proteomes" id="UP001068379">
    <property type="component" value="Unassembled WGS sequence"/>
</dbReference>
<reference evidence="5" key="1">
    <citation type="submission" date="2022-12" db="EMBL/GenBank/DDBJ databases">
        <title>Bacterial isolates from different developmental stages of Nematostella vectensis.</title>
        <authorList>
            <person name="Fraune S."/>
        </authorList>
    </citation>
    <scope>NUCLEOTIDE SEQUENCE</scope>
    <source>
        <strain evidence="5">G21619-S1</strain>
    </source>
</reference>
<feature type="compositionally biased region" description="Basic and acidic residues" evidence="1">
    <location>
        <begin position="12"/>
        <end position="22"/>
    </location>
</feature>
<accession>A0ABT4M498</accession>
<dbReference type="CDD" id="cd01949">
    <property type="entry name" value="GGDEF"/>
    <property type="match status" value="1"/>
</dbReference>
<dbReference type="InterPro" id="IPR052163">
    <property type="entry name" value="DGC-Regulatory_Protein"/>
</dbReference>
<dbReference type="InterPro" id="IPR035965">
    <property type="entry name" value="PAS-like_dom_sf"/>
</dbReference>
<dbReference type="InterPro" id="IPR013767">
    <property type="entry name" value="PAS_fold"/>
</dbReference>
<dbReference type="SMART" id="SM00086">
    <property type="entry name" value="PAC"/>
    <property type="match status" value="2"/>
</dbReference>
<dbReference type="SUPFAM" id="SSF55781">
    <property type="entry name" value="GAF domain-like"/>
    <property type="match status" value="1"/>
</dbReference>
<sequence length="771" mass="86839">MSPESMPPARNGPDEHPQANDPLRRLVHELEARTRADAARLAELSTLLEHSHVLARRQRLQYEVAGILAQSTTIDDAIPQVLRAIGEIKQWDIVIGWVLEDGTWVQRYEWSVFDPDALSFLAESRACRFESGQGLPDLAIREDKVVWIDDFSAQAGLPRARTAAGLPFNNALVFPLRCGHTHYGAIELIRRASTDLQPGTRDLFESLRSDIGRFIEVRLYETRLREEHARLRRAQRIARLAHWHWNPRTGHLHIDAHSDEILGLNQTDLPTTAAEYLAMVPRDDQDRLIAAFESARIPGEATLEIEHALRHANGEKHIVIVRAEALFDPLGKLLKAHGTIQDITERRREESRTRAVEKRWEAIFRNSPLPAFITDAEIATCLAANEEMLEWLGLPEEAVVGRSSIELGIWSSQRLRDDIASRALEHGYLRNHEVIAQSQGRPRHVLMNVECVELHGRACFLVQFIDITTRKRLETNLKLTATAVEQSAEAIVILNRTGAILTVNPAFTRITGYSSAEAVDRTLDALLYRPAGRHGERFIRRIVRQLALTGHWKGEAWAQRKTGDAFPTLLSLSVIYDQDENPVNHVGVFNDISAQKDYEERLKQLALHDGLTGLPNRSLLMEHLGQALANAQRQGSRMAVCFADLDLFKAVNDQYGHDVGDGLLKQVADRFRECLRASDLVARLGGDEFAMILGDDISSDQTRLVAEKIVDAMARPFQVDRHELTVGVSVGIALYPDHATDARLLLRHADEALYHVKETGRNGYEFFSTRT</sequence>
<evidence type="ECO:0000259" key="2">
    <source>
        <dbReference type="PROSITE" id="PS50112"/>
    </source>
</evidence>
<evidence type="ECO:0000259" key="3">
    <source>
        <dbReference type="PROSITE" id="PS50113"/>
    </source>
</evidence>
<dbReference type="Gene3D" id="2.10.70.100">
    <property type="match status" value="1"/>
</dbReference>
<dbReference type="SMART" id="SM00267">
    <property type="entry name" value="GGDEF"/>
    <property type="match status" value="1"/>
</dbReference>
<dbReference type="InterPro" id="IPR029787">
    <property type="entry name" value="Nucleotide_cyclase"/>
</dbReference>
<dbReference type="Gene3D" id="3.30.70.270">
    <property type="match status" value="1"/>
</dbReference>
<dbReference type="InterPro" id="IPR029016">
    <property type="entry name" value="GAF-like_dom_sf"/>
</dbReference>
<dbReference type="Gene3D" id="3.30.450.20">
    <property type="entry name" value="PAS domain"/>
    <property type="match status" value="3"/>
</dbReference>
<dbReference type="PANTHER" id="PTHR46663:SF3">
    <property type="entry name" value="SLL0267 PROTEIN"/>
    <property type="match status" value="1"/>
</dbReference>
<dbReference type="EMBL" id="JAPWHE010000005">
    <property type="protein sequence ID" value="MCZ4330154.1"/>
    <property type="molecule type" value="Genomic_DNA"/>
</dbReference>
<dbReference type="InterPro" id="IPR000700">
    <property type="entry name" value="PAS-assoc_C"/>
</dbReference>
<dbReference type="PROSITE" id="PS50113">
    <property type="entry name" value="PAC"/>
    <property type="match status" value="2"/>
</dbReference>
<proteinExistence type="predicted"/>
<feature type="region of interest" description="Disordered" evidence="1">
    <location>
        <begin position="1"/>
        <end position="22"/>
    </location>
</feature>
<keyword evidence="5" id="KW-0808">Transferase</keyword>
<dbReference type="PROSITE" id="PS50112">
    <property type="entry name" value="PAS"/>
    <property type="match status" value="2"/>
</dbReference>
<dbReference type="Pfam" id="PF00990">
    <property type="entry name" value="GGDEF"/>
    <property type="match status" value="1"/>
</dbReference>
<feature type="domain" description="PAS" evidence="2">
    <location>
        <begin position="476"/>
        <end position="530"/>
    </location>
</feature>
<dbReference type="RefSeq" id="WP_269358523.1">
    <property type="nucleotide sequence ID" value="NZ_JAPWHE010000005.1"/>
</dbReference>
<feature type="domain" description="GGDEF" evidence="4">
    <location>
        <begin position="636"/>
        <end position="769"/>
    </location>
</feature>
<dbReference type="InterPro" id="IPR000014">
    <property type="entry name" value="PAS"/>
</dbReference>
<dbReference type="InterPro" id="IPR043128">
    <property type="entry name" value="Rev_trsase/Diguanyl_cyclase"/>
</dbReference>
<dbReference type="Gene3D" id="3.30.450.40">
    <property type="match status" value="1"/>
</dbReference>
<feature type="domain" description="PAC" evidence="3">
    <location>
        <begin position="552"/>
        <end position="604"/>
    </location>
</feature>
<dbReference type="NCBIfam" id="TIGR00254">
    <property type="entry name" value="GGDEF"/>
    <property type="match status" value="1"/>
</dbReference>
<protein>
    <submittedName>
        <fullName evidence="5">Diguanylate cyclase</fullName>
        <ecNumber evidence="5">2.7.7.65</ecNumber>
    </submittedName>
</protein>
<evidence type="ECO:0000313" key="6">
    <source>
        <dbReference type="Proteomes" id="UP001068379"/>
    </source>
</evidence>